<dbReference type="InterPro" id="IPR027417">
    <property type="entry name" value="P-loop_NTPase"/>
</dbReference>
<dbReference type="EC" id="2.7.1.48" evidence="3"/>
<dbReference type="InterPro" id="IPR000764">
    <property type="entry name" value="Uridine_kinase-like"/>
</dbReference>
<comment type="pathway">
    <text evidence="1">Pyrimidine metabolism; UMP biosynthesis via salvage pathway; UMP from uridine: step 1/1.</text>
</comment>
<keyword evidence="6" id="KW-0418">Kinase</keyword>
<evidence type="ECO:0000256" key="7">
    <source>
        <dbReference type="ARBA" id="ARBA00047436"/>
    </source>
</evidence>
<dbReference type="CDD" id="cd02023">
    <property type="entry name" value="UMPK"/>
    <property type="match status" value="1"/>
</dbReference>
<dbReference type="InterPro" id="IPR006083">
    <property type="entry name" value="PRK/URK"/>
</dbReference>
<dbReference type="PRINTS" id="PR00988">
    <property type="entry name" value="URIDINKINASE"/>
</dbReference>
<dbReference type="GeneID" id="106467347"/>
<proteinExistence type="inferred from homology"/>
<name>A0ABM1T5R2_LIMPO</name>
<comment type="catalytic activity">
    <reaction evidence="8">
        <text>uridine + ATP = UMP + ADP + H(+)</text>
        <dbReference type="Rhea" id="RHEA:16825"/>
        <dbReference type="ChEBI" id="CHEBI:15378"/>
        <dbReference type="ChEBI" id="CHEBI:16704"/>
        <dbReference type="ChEBI" id="CHEBI:30616"/>
        <dbReference type="ChEBI" id="CHEBI:57865"/>
        <dbReference type="ChEBI" id="CHEBI:456216"/>
        <dbReference type="EC" id="2.7.1.48"/>
    </reaction>
</comment>
<keyword evidence="5" id="KW-0547">Nucleotide-binding</keyword>
<dbReference type="Gene3D" id="3.40.50.300">
    <property type="entry name" value="P-loop containing nucleotide triphosphate hydrolases"/>
    <property type="match status" value="1"/>
</dbReference>
<protein>
    <recommendedName>
        <fullName evidence="3">uridine/cytidine kinase</fullName>
        <ecNumber evidence="3">2.7.1.48</ecNumber>
    </recommendedName>
</protein>
<dbReference type="Proteomes" id="UP000694941">
    <property type="component" value="Unplaced"/>
</dbReference>
<comment type="similarity">
    <text evidence="2">Belongs to the uridine kinase family.</text>
</comment>
<gene>
    <name evidence="11" type="primary">LOC106467347</name>
</gene>
<comment type="catalytic activity">
    <reaction evidence="7">
        <text>cytidine + ATP = CMP + ADP + H(+)</text>
        <dbReference type="Rhea" id="RHEA:24674"/>
        <dbReference type="ChEBI" id="CHEBI:15378"/>
        <dbReference type="ChEBI" id="CHEBI:17562"/>
        <dbReference type="ChEBI" id="CHEBI:30616"/>
        <dbReference type="ChEBI" id="CHEBI:60377"/>
        <dbReference type="ChEBI" id="CHEBI:456216"/>
        <dbReference type="EC" id="2.7.1.48"/>
    </reaction>
</comment>
<evidence type="ECO:0000313" key="11">
    <source>
        <dbReference type="RefSeq" id="XP_022251218.1"/>
    </source>
</evidence>
<dbReference type="Pfam" id="PF00485">
    <property type="entry name" value="PRK"/>
    <property type="match status" value="1"/>
</dbReference>
<dbReference type="RefSeq" id="XP_022251218.1">
    <property type="nucleotide sequence ID" value="XM_022395510.1"/>
</dbReference>
<sequence length="362" mass="41708">MAALNATGTGQKIHNFNGFETRTPFLIGVAGGTASGKSTVCRKIMEKLGQDSIDHRQRQVVCVSQDSFYKELTDEEKILANKGLFNFDHPDAFDNDLIYKTLKEILNEKVVNVPVYDFRKNSRKKDEVMTIYPADVVLLEGILVFYFPKIRDLFHMKLFVDTDPDTRLSRREWLNAENKRLFRRIIFLLTKRILNRSDMPSIHTQLRKTELFWAGLVVRMPEKHLPKCIFLGELRTGAYSHGGQKKSYKDTLKVVLKDCNIDPNTWETLAQNCPAQRSAVTKGVARYDQHRILTAQNKHATKKYADVIIPRGADNEVAIDLIVQTIRDLLQSHSRFQIQGISHDRRIARSRHYSDSQVTRPH</sequence>
<evidence type="ECO:0000256" key="1">
    <source>
        <dbReference type="ARBA" id="ARBA00004690"/>
    </source>
</evidence>
<dbReference type="PANTHER" id="PTHR10285">
    <property type="entry name" value="URIDINE KINASE"/>
    <property type="match status" value="1"/>
</dbReference>
<keyword evidence="4" id="KW-0808">Transferase</keyword>
<accession>A0ABM1T5R2</accession>
<evidence type="ECO:0000256" key="8">
    <source>
        <dbReference type="ARBA" id="ARBA00048909"/>
    </source>
</evidence>
<evidence type="ECO:0000256" key="5">
    <source>
        <dbReference type="ARBA" id="ARBA00022741"/>
    </source>
</evidence>
<evidence type="ECO:0000256" key="6">
    <source>
        <dbReference type="ARBA" id="ARBA00022777"/>
    </source>
</evidence>
<dbReference type="SUPFAM" id="SSF52540">
    <property type="entry name" value="P-loop containing nucleoside triphosphate hydrolases"/>
    <property type="match status" value="1"/>
</dbReference>
<feature type="domain" description="Phosphoribulokinase/uridine kinase" evidence="9">
    <location>
        <begin position="26"/>
        <end position="171"/>
    </location>
</feature>
<keyword evidence="10" id="KW-1185">Reference proteome</keyword>
<evidence type="ECO:0000313" key="10">
    <source>
        <dbReference type="Proteomes" id="UP000694941"/>
    </source>
</evidence>
<evidence type="ECO:0000256" key="2">
    <source>
        <dbReference type="ARBA" id="ARBA00005408"/>
    </source>
</evidence>
<evidence type="ECO:0000259" key="9">
    <source>
        <dbReference type="Pfam" id="PF00485"/>
    </source>
</evidence>
<organism evidence="10 11">
    <name type="scientific">Limulus polyphemus</name>
    <name type="common">Atlantic horseshoe crab</name>
    <dbReference type="NCBI Taxonomy" id="6850"/>
    <lineage>
        <taxon>Eukaryota</taxon>
        <taxon>Metazoa</taxon>
        <taxon>Ecdysozoa</taxon>
        <taxon>Arthropoda</taxon>
        <taxon>Chelicerata</taxon>
        <taxon>Merostomata</taxon>
        <taxon>Xiphosura</taxon>
        <taxon>Limulidae</taxon>
        <taxon>Limulus</taxon>
    </lineage>
</organism>
<evidence type="ECO:0000256" key="3">
    <source>
        <dbReference type="ARBA" id="ARBA00012137"/>
    </source>
</evidence>
<reference evidence="11" key="1">
    <citation type="submission" date="2025-08" db="UniProtKB">
        <authorList>
            <consortium name="RefSeq"/>
        </authorList>
    </citation>
    <scope>IDENTIFICATION</scope>
    <source>
        <tissue evidence="11">Muscle</tissue>
    </source>
</reference>
<evidence type="ECO:0000256" key="4">
    <source>
        <dbReference type="ARBA" id="ARBA00022679"/>
    </source>
</evidence>